<dbReference type="GO" id="GO:0061621">
    <property type="term" value="P:canonical glycolysis"/>
    <property type="evidence" value="ECO:0007669"/>
    <property type="project" value="TreeGrafter"/>
</dbReference>
<dbReference type="Gene3D" id="3.40.50.450">
    <property type="match status" value="1"/>
</dbReference>
<dbReference type="GO" id="GO:0016208">
    <property type="term" value="F:AMP binding"/>
    <property type="evidence" value="ECO:0007669"/>
    <property type="project" value="TreeGrafter"/>
</dbReference>
<evidence type="ECO:0000256" key="1">
    <source>
        <dbReference type="ARBA" id="ARBA00001946"/>
    </source>
</evidence>
<dbReference type="NCBIfam" id="TIGR02482">
    <property type="entry name" value="PFKA_ATP"/>
    <property type="match status" value="1"/>
</dbReference>
<feature type="binding site" evidence="15">
    <location>
        <position position="163"/>
    </location>
    <ligand>
        <name>substrate</name>
        <note>ligand shared between dimeric partners</note>
    </ligand>
</feature>
<dbReference type="InterPro" id="IPR012828">
    <property type="entry name" value="PFKA_ATP_prok"/>
</dbReference>
<proteinExistence type="inferred from homology"/>
<dbReference type="PRINTS" id="PR00476">
    <property type="entry name" value="PHFRCTKINASE"/>
</dbReference>
<keyword evidence="7 15" id="KW-0808">Transferase</keyword>
<feature type="binding site" evidence="15">
    <location>
        <begin position="22"/>
        <end position="26"/>
    </location>
    <ligand>
        <name>ADP</name>
        <dbReference type="ChEBI" id="CHEBI:456216"/>
        <note>allosteric activator; ligand shared between dimeric partners</note>
    </ligand>
</feature>
<dbReference type="GO" id="GO:0005524">
    <property type="term" value="F:ATP binding"/>
    <property type="evidence" value="ECO:0007669"/>
    <property type="project" value="UniProtKB-UniRule"/>
</dbReference>
<dbReference type="Gene3D" id="3.40.50.460">
    <property type="entry name" value="Phosphofructokinase domain"/>
    <property type="match status" value="1"/>
</dbReference>
<dbReference type="PANTHER" id="PTHR13697:SF4">
    <property type="entry name" value="ATP-DEPENDENT 6-PHOSPHOFRUCTOKINASE"/>
    <property type="match status" value="1"/>
</dbReference>
<keyword evidence="5 15" id="KW-0963">Cytoplasm</keyword>
<evidence type="ECO:0000256" key="12">
    <source>
        <dbReference type="ARBA" id="ARBA00022842"/>
    </source>
</evidence>
<feature type="binding site" description="in other chain" evidence="15">
    <location>
        <position position="155"/>
    </location>
    <ligand>
        <name>ADP</name>
        <dbReference type="ChEBI" id="CHEBI:456216"/>
        <note>allosteric activator; ligand shared between dimeric partners</note>
    </ligand>
</feature>
<feature type="domain" description="Phosphofructokinase" evidence="16">
    <location>
        <begin position="4"/>
        <end position="276"/>
    </location>
</feature>
<keyword evidence="8 15" id="KW-0479">Metal-binding</keyword>
<feature type="binding site" description="in other chain" evidence="15">
    <location>
        <begin position="214"/>
        <end position="216"/>
    </location>
    <ligand>
        <name>ADP</name>
        <dbReference type="ChEBI" id="CHEBI:456216"/>
        <note>allosteric activator; ligand shared between dimeric partners</note>
    </ligand>
</feature>
<evidence type="ECO:0000313" key="17">
    <source>
        <dbReference type="EMBL" id="MBO8413989.1"/>
    </source>
</evidence>
<organism evidence="17 18">
    <name type="scientific">Candidatus Scatoplasma merdavium</name>
    <dbReference type="NCBI Taxonomy" id="2840932"/>
    <lineage>
        <taxon>Bacteria</taxon>
        <taxon>Bacillati</taxon>
        <taxon>Bacillota</taxon>
        <taxon>Bacilli</taxon>
        <taxon>Bacillales</taxon>
        <taxon>Candidatus Scatoplasma</taxon>
    </lineage>
</organism>
<feature type="binding site" evidence="15">
    <location>
        <begin position="103"/>
        <end position="106"/>
    </location>
    <ligand>
        <name>ATP</name>
        <dbReference type="ChEBI" id="CHEBI:30616"/>
    </ligand>
</feature>
<gene>
    <name evidence="15 17" type="primary">pfkA</name>
    <name evidence="17" type="ORF">IAC78_00695</name>
</gene>
<dbReference type="InterPro" id="IPR035966">
    <property type="entry name" value="PKF_sf"/>
</dbReference>
<feature type="binding site" evidence="15">
    <location>
        <begin position="73"/>
        <end position="74"/>
    </location>
    <ligand>
        <name>ATP</name>
        <dbReference type="ChEBI" id="CHEBI:30616"/>
    </ligand>
</feature>
<sequence length="319" mass="34375">MVKRIAILTSGGDAPGMNACIRACVRAGLKNGYEMFGIHNGYRGLINDEIEPLGRHSVSEIINRGGTILGTARLDSFKTLEVQRKAVEILSSHRIDALIGIGGDGTYRGLMALSKLGITTIGLPGTIDNDITSSDYTIGFDTALNTVIQCVDKLRDTSSSHQRCSIIEVMGNHCGDLAAYAGLACGAEMVITTDTPVTKNQVIEFLQQQRRTGKQHAIILISEKITDVHEFAHEIAHKCGFETRAEVLGHMQRGGSPSAFDRCLASRLGVFAIDCISKGVSSACCGIVQNKLTYYNIEDALKLPQSSTVEFVRTSQLIG</sequence>
<dbReference type="GO" id="GO:0005945">
    <property type="term" value="C:6-phosphofructokinase complex"/>
    <property type="evidence" value="ECO:0007669"/>
    <property type="project" value="TreeGrafter"/>
</dbReference>
<dbReference type="PROSITE" id="PS00433">
    <property type="entry name" value="PHOSPHOFRUCTOKINASE"/>
    <property type="match status" value="1"/>
</dbReference>
<evidence type="ECO:0000313" key="18">
    <source>
        <dbReference type="Proteomes" id="UP000823629"/>
    </source>
</evidence>
<keyword evidence="6 15" id="KW-0021">Allosteric enzyme</keyword>
<comment type="subcellular location">
    <subcellularLocation>
        <location evidence="3 15">Cytoplasm</location>
    </subcellularLocation>
</comment>
<feature type="binding site" description="in other chain" evidence="15">
    <location>
        <position position="223"/>
    </location>
    <ligand>
        <name>substrate</name>
        <note>ligand shared between dimeric partners</note>
    </ligand>
</feature>
<accession>A0A9D9D573</accession>
<keyword evidence="10 15" id="KW-0418">Kinase</keyword>
<dbReference type="GO" id="GO:0006002">
    <property type="term" value="P:fructose 6-phosphate metabolic process"/>
    <property type="evidence" value="ECO:0007669"/>
    <property type="project" value="UniProtKB-UniRule"/>
</dbReference>
<dbReference type="InterPro" id="IPR015912">
    <property type="entry name" value="Phosphofructokinase_CS"/>
</dbReference>
<reference evidence="17" key="1">
    <citation type="submission" date="2020-10" db="EMBL/GenBank/DDBJ databases">
        <authorList>
            <person name="Gilroy R."/>
        </authorList>
    </citation>
    <scope>NUCLEOTIDE SEQUENCE</scope>
    <source>
        <strain evidence="17">1748</strain>
    </source>
</reference>
<keyword evidence="13 15" id="KW-0324">Glycolysis</keyword>
<feature type="binding site" description="in other chain" evidence="15">
    <location>
        <begin position="170"/>
        <end position="172"/>
    </location>
    <ligand>
        <name>substrate</name>
        <note>ligand shared between dimeric partners</note>
    </ligand>
</feature>
<feature type="binding site" description="in other chain" evidence="15">
    <location>
        <begin position="250"/>
        <end position="253"/>
    </location>
    <ligand>
        <name>substrate</name>
        <note>ligand shared between dimeric partners</note>
    </ligand>
</feature>
<reference evidence="17" key="2">
    <citation type="journal article" date="2021" name="PeerJ">
        <title>Extensive microbial diversity within the chicken gut microbiome revealed by metagenomics and culture.</title>
        <authorList>
            <person name="Gilroy R."/>
            <person name="Ravi A."/>
            <person name="Getino M."/>
            <person name="Pursley I."/>
            <person name="Horton D.L."/>
            <person name="Alikhan N.F."/>
            <person name="Baker D."/>
            <person name="Gharbi K."/>
            <person name="Hall N."/>
            <person name="Watson M."/>
            <person name="Adriaenssens E.M."/>
            <person name="Foster-Nyarko E."/>
            <person name="Jarju S."/>
            <person name="Secka A."/>
            <person name="Antonio M."/>
            <person name="Oren A."/>
            <person name="Chaudhuri R.R."/>
            <person name="La Ragione R."/>
            <person name="Hildebrand F."/>
            <person name="Pallen M.J."/>
        </authorList>
    </citation>
    <scope>NUCLEOTIDE SEQUENCE</scope>
    <source>
        <strain evidence="17">1748</strain>
    </source>
</reference>
<evidence type="ECO:0000256" key="2">
    <source>
        <dbReference type="ARBA" id="ARBA00002659"/>
    </source>
</evidence>
<evidence type="ECO:0000256" key="5">
    <source>
        <dbReference type="ARBA" id="ARBA00022490"/>
    </source>
</evidence>
<keyword evidence="11 15" id="KW-0067">ATP-binding</keyword>
<dbReference type="SUPFAM" id="SSF53784">
    <property type="entry name" value="Phosphofructokinase"/>
    <property type="match status" value="1"/>
</dbReference>
<dbReference type="PIRSF" id="PIRSF000532">
    <property type="entry name" value="ATP_PFK_prok"/>
    <property type="match status" value="1"/>
</dbReference>
<dbReference type="HAMAP" id="MF_00339">
    <property type="entry name" value="Phosphofructokinase_I_B1"/>
    <property type="match status" value="1"/>
</dbReference>
<evidence type="ECO:0000256" key="11">
    <source>
        <dbReference type="ARBA" id="ARBA00022840"/>
    </source>
</evidence>
<dbReference type="EMBL" id="JADING010000016">
    <property type="protein sequence ID" value="MBO8413989.1"/>
    <property type="molecule type" value="Genomic_DNA"/>
</dbReference>
<evidence type="ECO:0000256" key="7">
    <source>
        <dbReference type="ARBA" id="ARBA00022679"/>
    </source>
</evidence>
<dbReference type="InterPro" id="IPR012003">
    <property type="entry name" value="ATP_PFK_prok-type"/>
</dbReference>
<evidence type="ECO:0000256" key="15">
    <source>
        <dbReference type="HAMAP-Rule" id="MF_00339"/>
    </source>
</evidence>
<dbReference type="GO" id="GO:0003872">
    <property type="term" value="F:6-phosphofructokinase activity"/>
    <property type="evidence" value="ECO:0007669"/>
    <property type="project" value="UniProtKB-UniRule"/>
</dbReference>
<comment type="similarity">
    <text evidence="15">Belongs to the phosphofructokinase type A (PFKA) family. ATP-dependent PFK group I subfamily. Prokaryotic clade 'B1' sub-subfamily.</text>
</comment>
<keyword evidence="9 15" id="KW-0547">Nucleotide-binding</keyword>
<comment type="catalytic activity">
    <reaction evidence="14 15">
        <text>beta-D-fructose 6-phosphate + ATP = beta-D-fructose 1,6-bisphosphate + ADP + H(+)</text>
        <dbReference type="Rhea" id="RHEA:16109"/>
        <dbReference type="ChEBI" id="CHEBI:15378"/>
        <dbReference type="ChEBI" id="CHEBI:30616"/>
        <dbReference type="ChEBI" id="CHEBI:32966"/>
        <dbReference type="ChEBI" id="CHEBI:57634"/>
        <dbReference type="ChEBI" id="CHEBI:456216"/>
        <dbReference type="EC" id="2.7.1.11"/>
    </reaction>
</comment>
<evidence type="ECO:0000256" key="9">
    <source>
        <dbReference type="ARBA" id="ARBA00022741"/>
    </source>
</evidence>
<feature type="binding site" evidence="15">
    <location>
        <position position="244"/>
    </location>
    <ligand>
        <name>substrate</name>
        <note>ligand shared between dimeric partners</note>
    </ligand>
</feature>
<comment type="caution">
    <text evidence="17">The sequence shown here is derived from an EMBL/GenBank/DDBJ whole genome shotgun (WGS) entry which is preliminary data.</text>
</comment>
<comment type="caution">
    <text evidence="15">Lacks conserved residue(s) required for the propagation of feature annotation.</text>
</comment>
<evidence type="ECO:0000256" key="3">
    <source>
        <dbReference type="ARBA" id="ARBA00004496"/>
    </source>
</evidence>
<dbReference type="InterPro" id="IPR000023">
    <property type="entry name" value="Phosphofructokinase_dom"/>
</dbReference>
<evidence type="ECO:0000256" key="14">
    <source>
        <dbReference type="ARBA" id="ARBA00048070"/>
    </source>
</evidence>
<feature type="binding site" description="in other chain" evidence="15">
    <location>
        <begin position="126"/>
        <end position="128"/>
    </location>
    <ligand>
        <name>substrate</name>
        <note>ligand shared between dimeric partners</note>
    </ligand>
</feature>
<dbReference type="GO" id="GO:0046872">
    <property type="term" value="F:metal ion binding"/>
    <property type="evidence" value="ECO:0007669"/>
    <property type="project" value="UniProtKB-KW"/>
</dbReference>
<dbReference type="Pfam" id="PF00365">
    <property type="entry name" value="PFK"/>
    <property type="match status" value="1"/>
</dbReference>
<comment type="cofactor">
    <cofactor evidence="1 15">
        <name>Mg(2+)</name>
        <dbReference type="ChEBI" id="CHEBI:18420"/>
    </cofactor>
</comment>
<dbReference type="PANTHER" id="PTHR13697">
    <property type="entry name" value="PHOSPHOFRUCTOKINASE"/>
    <property type="match status" value="1"/>
</dbReference>
<dbReference type="GO" id="GO:0030388">
    <property type="term" value="P:fructose 1,6-bisphosphate metabolic process"/>
    <property type="evidence" value="ECO:0007669"/>
    <property type="project" value="TreeGrafter"/>
</dbReference>
<dbReference type="GO" id="GO:0070095">
    <property type="term" value="F:fructose-6-phosphate binding"/>
    <property type="evidence" value="ECO:0007669"/>
    <property type="project" value="TreeGrafter"/>
</dbReference>
<evidence type="ECO:0000256" key="4">
    <source>
        <dbReference type="ARBA" id="ARBA00004679"/>
    </source>
</evidence>
<dbReference type="EC" id="2.7.1.11" evidence="15"/>
<comment type="subunit">
    <text evidence="15">Homotetramer.</text>
</comment>
<protein>
    <recommendedName>
        <fullName evidence="15">ATP-dependent 6-phosphofructokinase</fullName>
        <shortName evidence="15">ATP-PFK</shortName>
        <shortName evidence="15">Phosphofructokinase</shortName>
        <ecNumber evidence="15">2.7.1.11</ecNumber>
    </recommendedName>
    <alternativeName>
        <fullName evidence="15">Phosphohexokinase</fullName>
    </alternativeName>
</protein>
<keyword evidence="12 15" id="KW-0460">Magnesium</keyword>
<dbReference type="AlphaFoldDB" id="A0A9D9D573"/>
<comment type="pathway">
    <text evidence="4 15">Carbohydrate degradation; glycolysis; D-glyceraldehyde 3-phosphate and glycerone phosphate from D-glucose: step 3/4.</text>
</comment>
<name>A0A9D9D573_9BACL</name>
<comment type="activity regulation">
    <text evidence="15">Allosterically activated by ADP and other diphosphonucleosides, and allosterically inhibited by phosphoenolpyruvate.</text>
</comment>
<dbReference type="GO" id="GO:0048029">
    <property type="term" value="F:monosaccharide binding"/>
    <property type="evidence" value="ECO:0007669"/>
    <property type="project" value="TreeGrafter"/>
</dbReference>
<evidence type="ECO:0000259" key="16">
    <source>
        <dbReference type="Pfam" id="PF00365"/>
    </source>
</evidence>
<dbReference type="NCBIfam" id="NF002872">
    <property type="entry name" value="PRK03202.1"/>
    <property type="match status" value="1"/>
</dbReference>
<feature type="binding site" description="in other chain" evidence="15">
    <location>
        <begin position="186"/>
        <end position="188"/>
    </location>
    <ligand>
        <name>ADP</name>
        <dbReference type="ChEBI" id="CHEBI:456216"/>
        <note>allosteric activator; ligand shared between dimeric partners</note>
    </ligand>
</feature>
<evidence type="ECO:0000256" key="13">
    <source>
        <dbReference type="ARBA" id="ARBA00023152"/>
    </source>
</evidence>
<comment type="function">
    <text evidence="2 15">Catalyzes the phosphorylation of D-fructose 6-phosphate to fructose 1,6-bisphosphate by ATP, the first committing step of glycolysis.</text>
</comment>
<feature type="binding site" evidence="15">
    <location>
        <position position="104"/>
    </location>
    <ligand>
        <name>Mg(2+)</name>
        <dbReference type="ChEBI" id="CHEBI:18420"/>
        <note>catalytic</note>
    </ligand>
</feature>
<evidence type="ECO:0000256" key="10">
    <source>
        <dbReference type="ARBA" id="ARBA00022777"/>
    </source>
</evidence>
<dbReference type="FunFam" id="3.40.50.460:FF:000002">
    <property type="entry name" value="ATP-dependent 6-phosphofructokinase"/>
    <property type="match status" value="1"/>
</dbReference>
<dbReference type="InterPro" id="IPR022953">
    <property type="entry name" value="ATP_PFK"/>
</dbReference>
<dbReference type="GO" id="GO:0042802">
    <property type="term" value="F:identical protein binding"/>
    <property type="evidence" value="ECO:0007669"/>
    <property type="project" value="TreeGrafter"/>
</dbReference>
<evidence type="ECO:0000256" key="8">
    <source>
        <dbReference type="ARBA" id="ARBA00022723"/>
    </source>
</evidence>
<feature type="active site" description="Proton acceptor" evidence="15">
    <location>
        <position position="128"/>
    </location>
</feature>
<feature type="binding site" evidence="15">
    <location>
        <position position="12"/>
    </location>
    <ligand>
        <name>ATP</name>
        <dbReference type="ChEBI" id="CHEBI:30616"/>
    </ligand>
</feature>
<dbReference type="Proteomes" id="UP000823629">
    <property type="component" value="Unassembled WGS sequence"/>
</dbReference>
<evidence type="ECO:0000256" key="6">
    <source>
        <dbReference type="ARBA" id="ARBA00022533"/>
    </source>
</evidence>